<dbReference type="OrthoDB" id="665329at2"/>
<dbReference type="EMBL" id="CP042435">
    <property type="protein sequence ID" value="QEC67977.1"/>
    <property type="molecule type" value="Genomic_DNA"/>
</dbReference>
<dbReference type="Proteomes" id="UP000321533">
    <property type="component" value="Chromosome"/>
</dbReference>
<dbReference type="KEGG" id="pgin:FRZ67_11940"/>
<name>A0A5B8V8Z5_9BACT</name>
<dbReference type="Gene3D" id="3.30.910.20">
    <property type="entry name" value="Skp domain"/>
    <property type="match status" value="1"/>
</dbReference>
<gene>
    <name evidence="3" type="ORF">FRZ67_11940</name>
</gene>
<dbReference type="InterPro" id="IPR005632">
    <property type="entry name" value="Chaperone_Skp"/>
</dbReference>
<sequence length="205" mass="22882">MKKVIFSMLVLSAVMFAGEDVKAQQFKVAVFDIDYMVQAMPGYAAVDSLLQIYQQDSLTTEYNIYQSEYQRLDSTFKSDSAAGKAKAILDYTAGKRQEMAMNLVYWQQIAQRKSEAKRGQLAQPLYVQVANAYQKVLETKKYALILKPQTYEFGFPIDNLFISVAKELKLTSLPQELLQVGDDPDAKTAPAGTKPPATGAKPKTN</sequence>
<dbReference type="Pfam" id="PF03938">
    <property type="entry name" value="OmpH"/>
    <property type="match status" value="1"/>
</dbReference>
<dbReference type="AlphaFoldDB" id="A0A5B8V8Z5"/>
<dbReference type="GO" id="GO:0051082">
    <property type="term" value="F:unfolded protein binding"/>
    <property type="evidence" value="ECO:0007669"/>
    <property type="project" value="InterPro"/>
</dbReference>
<feature type="chain" id="PRO_5022875945" evidence="2">
    <location>
        <begin position="18"/>
        <end position="205"/>
    </location>
</feature>
<evidence type="ECO:0000313" key="3">
    <source>
        <dbReference type="EMBL" id="QEC67977.1"/>
    </source>
</evidence>
<evidence type="ECO:0000256" key="2">
    <source>
        <dbReference type="SAM" id="SignalP"/>
    </source>
</evidence>
<feature type="compositionally biased region" description="Low complexity" evidence="1">
    <location>
        <begin position="187"/>
        <end position="205"/>
    </location>
</feature>
<evidence type="ECO:0000256" key="1">
    <source>
        <dbReference type="SAM" id="MobiDB-lite"/>
    </source>
</evidence>
<reference evidence="3 4" key="1">
    <citation type="journal article" date="2016" name="Int. J. Syst. Evol. Microbiol.">
        <title>Panacibacter ginsenosidivorans gen. nov., sp. nov., with ginsenoside converting activity isolated from soil of a ginseng field.</title>
        <authorList>
            <person name="Siddiqi M.Z."/>
            <person name="Muhammad Shafi S."/>
            <person name="Choi K.D."/>
            <person name="Im W.T."/>
        </authorList>
    </citation>
    <scope>NUCLEOTIDE SEQUENCE [LARGE SCALE GENOMIC DNA]</scope>
    <source>
        <strain evidence="3 4">Gsoil1550</strain>
    </source>
</reference>
<proteinExistence type="predicted"/>
<feature type="region of interest" description="Disordered" evidence="1">
    <location>
        <begin position="180"/>
        <end position="205"/>
    </location>
</feature>
<accession>A0A5B8V8Z5</accession>
<evidence type="ECO:0000313" key="4">
    <source>
        <dbReference type="Proteomes" id="UP000321533"/>
    </source>
</evidence>
<keyword evidence="2" id="KW-0732">Signal</keyword>
<keyword evidence="4" id="KW-1185">Reference proteome</keyword>
<dbReference type="SUPFAM" id="SSF111384">
    <property type="entry name" value="OmpH-like"/>
    <property type="match status" value="1"/>
</dbReference>
<feature type="signal peptide" evidence="2">
    <location>
        <begin position="1"/>
        <end position="17"/>
    </location>
</feature>
<dbReference type="InterPro" id="IPR024930">
    <property type="entry name" value="Skp_dom_sf"/>
</dbReference>
<dbReference type="RefSeq" id="WP_147189784.1">
    <property type="nucleotide sequence ID" value="NZ_CP042435.1"/>
</dbReference>
<protein>
    <submittedName>
        <fullName evidence="3">OmpH family outer membrane protein</fullName>
    </submittedName>
</protein>
<organism evidence="3 4">
    <name type="scientific">Panacibacter ginsenosidivorans</name>
    <dbReference type="NCBI Taxonomy" id="1813871"/>
    <lineage>
        <taxon>Bacteria</taxon>
        <taxon>Pseudomonadati</taxon>
        <taxon>Bacteroidota</taxon>
        <taxon>Chitinophagia</taxon>
        <taxon>Chitinophagales</taxon>
        <taxon>Chitinophagaceae</taxon>
        <taxon>Panacibacter</taxon>
    </lineage>
</organism>